<accession>A0AAV6MXX7</accession>
<sequence length="112" mass="12436">MFSFWRNEIVSLSLVAWASAAIGLYAFLVALLCFFCSSNALTTALLPPFFDYLLESTTVPLSRASTICSIPCCSEAPVAFFLLFWIPHLIFFDSYRAAKVDPSIDESHGCHN</sequence>
<reference evidence="2 3" key="1">
    <citation type="journal article" date="2021" name="Hortic Res">
        <title>The domestication of Cucurbita argyrosperma as revealed by the genome of its wild relative.</title>
        <authorList>
            <person name="Barrera-Redondo J."/>
            <person name="Sanchez-de la Vega G."/>
            <person name="Aguirre-Liguori J.A."/>
            <person name="Castellanos-Morales G."/>
            <person name="Gutierrez-Guerrero Y.T."/>
            <person name="Aguirre-Dugua X."/>
            <person name="Aguirre-Planter E."/>
            <person name="Tenaillon M.I."/>
            <person name="Lira-Saade R."/>
            <person name="Eguiarte L.E."/>
        </authorList>
    </citation>
    <scope>NUCLEOTIDE SEQUENCE [LARGE SCALE GENOMIC DNA]</scope>
    <source>
        <strain evidence="2">JBR-2021</strain>
    </source>
</reference>
<feature type="non-terminal residue" evidence="2">
    <location>
        <position position="1"/>
    </location>
</feature>
<gene>
    <name evidence="2" type="ORF">SDJN03_17375</name>
</gene>
<keyword evidence="1" id="KW-1133">Transmembrane helix</keyword>
<name>A0AAV6MXX7_9ROSI</name>
<evidence type="ECO:0000313" key="3">
    <source>
        <dbReference type="Proteomes" id="UP000685013"/>
    </source>
</evidence>
<evidence type="ECO:0000256" key="1">
    <source>
        <dbReference type="SAM" id="Phobius"/>
    </source>
</evidence>
<organism evidence="2 3">
    <name type="scientific">Cucurbita argyrosperma subsp. sororia</name>
    <dbReference type="NCBI Taxonomy" id="37648"/>
    <lineage>
        <taxon>Eukaryota</taxon>
        <taxon>Viridiplantae</taxon>
        <taxon>Streptophyta</taxon>
        <taxon>Embryophyta</taxon>
        <taxon>Tracheophyta</taxon>
        <taxon>Spermatophyta</taxon>
        <taxon>Magnoliopsida</taxon>
        <taxon>eudicotyledons</taxon>
        <taxon>Gunneridae</taxon>
        <taxon>Pentapetalae</taxon>
        <taxon>rosids</taxon>
        <taxon>fabids</taxon>
        <taxon>Cucurbitales</taxon>
        <taxon>Cucurbitaceae</taxon>
        <taxon>Cucurbiteae</taxon>
        <taxon>Cucurbita</taxon>
    </lineage>
</organism>
<keyword evidence="1" id="KW-0472">Membrane</keyword>
<dbReference type="AlphaFoldDB" id="A0AAV6MXX7"/>
<keyword evidence="3" id="KW-1185">Reference proteome</keyword>
<proteinExistence type="predicted"/>
<comment type="caution">
    <text evidence="2">The sequence shown here is derived from an EMBL/GenBank/DDBJ whole genome shotgun (WGS) entry which is preliminary data.</text>
</comment>
<protein>
    <submittedName>
        <fullName evidence="2">Uncharacterized protein</fullName>
    </submittedName>
</protein>
<evidence type="ECO:0000313" key="2">
    <source>
        <dbReference type="EMBL" id="KAG6588810.1"/>
    </source>
</evidence>
<dbReference type="Proteomes" id="UP000685013">
    <property type="component" value="Chromosome 11"/>
</dbReference>
<keyword evidence="1" id="KW-0812">Transmembrane</keyword>
<feature type="transmembrane region" description="Helical" evidence="1">
    <location>
        <begin position="12"/>
        <end position="41"/>
    </location>
</feature>
<dbReference type="EMBL" id="JAGKQH010000011">
    <property type="protein sequence ID" value="KAG6588810.1"/>
    <property type="molecule type" value="Genomic_DNA"/>
</dbReference>